<feature type="region of interest" description="Disordered" evidence="1">
    <location>
        <begin position="58"/>
        <end position="82"/>
    </location>
</feature>
<dbReference type="AlphaFoldDB" id="D2REM8"/>
<dbReference type="KEGG" id="apo:Arcpr_1526"/>
<dbReference type="Proteomes" id="UP000001901">
    <property type="component" value="Chromosome"/>
</dbReference>
<dbReference type="eggNOG" id="arCOG01009">
    <property type="taxonomic scope" value="Archaea"/>
</dbReference>
<dbReference type="EMBL" id="CP001857">
    <property type="protein sequence ID" value="ADB58572.1"/>
    <property type="molecule type" value="Genomic_DNA"/>
</dbReference>
<dbReference type="HOGENOM" id="CLU_2550055_0_0_2"/>
<protein>
    <submittedName>
        <fullName evidence="2">Uncharacterized protein</fullName>
    </submittedName>
</protein>
<name>D2REM8_ARCPA</name>
<dbReference type="PaxDb" id="572546-Arcpr_1526"/>
<evidence type="ECO:0000313" key="3">
    <source>
        <dbReference type="Proteomes" id="UP000001901"/>
    </source>
</evidence>
<evidence type="ECO:0000256" key="1">
    <source>
        <dbReference type="SAM" id="MobiDB-lite"/>
    </source>
</evidence>
<gene>
    <name evidence="2" type="ordered locus">Arcpr_1526</name>
</gene>
<reference evidence="2 3" key="1">
    <citation type="journal article" date="2010" name="Stand. Genomic Sci.">
        <title>Complete genome sequence of Archaeoglobus profundus type strain (AV18).</title>
        <authorList>
            <person name="von Jan M."/>
            <person name="Lapidus A."/>
            <person name="Del Rio T.G."/>
            <person name="Copeland A."/>
            <person name="Tice H."/>
            <person name="Cheng J.F."/>
            <person name="Lucas S."/>
            <person name="Chen F."/>
            <person name="Nolan M."/>
            <person name="Goodwin L."/>
            <person name="Han C."/>
            <person name="Pitluck S."/>
            <person name="Liolios K."/>
            <person name="Ivanova N."/>
            <person name="Mavromatis K."/>
            <person name="Ovchinnikova G."/>
            <person name="Chertkov O."/>
            <person name="Pati A."/>
            <person name="Chen A."/>
            <person name="Palaniappan K."/>
            <person name="Land M."/>
            <person name="Hauser L."/>
            <person name="Chang Y.J."/>
            <person name="Jeffries C.D."/>
            <person name="Saunders E."/>
            <person name="Brettin T."/>
            <person name="Detter J.C."/>
            <person name="Chain P."/>
            <person name="Eichinger K."/>
            <person name="Huber H."/>
            <person name="Spring S."/>
            <person name="Rohde M."/>
            <person name="Goker M."/>
            <person name="Wirth R."/>
            <person name="Woyke T."/>
            <person name="Bristow J."/>
            <person name="Eisen J.A."/>
            <person name="Markowitz V."/>
            <person name="Hugenholtz P."/>
            <person name="Kyrpides N.C."/>
            <person name="Klenk H.P."/>
        </authorList>
    </citation>
    <scope>NUCLEOTIDE SEQUENCE [LARGE SCALE GENOMIC DNA]</scope>
    <source>
        <strain evidence="3">DSM 5631 / JCM 9629 / NBRC 100127 / Av18</strain>
    </source>
</reference>
<evidence type="ECO:0000313" key="2">
    <source>
        <dbReference type="EMBL" id="ADB58572.1"/>
    </source>
</evidence>
<proteinExistence type="predicted"/>
<dbReference type="STRING" id="572546.Arcpr_1526"/>
<dbReference type="GeneID" id="8740216"/>
<organism evidence="2 3">
    <name type="scientific">Archaeoglobus profundus (strain DSM 5631 / JCM 9629 / NBRC 100127 / Av18)</name>
    <dbReference type="NCBI Taxonomy" id="572546"/>
    <lineage>
        <taxon>Archaea</taxon>
        <taxon>Methanobacteriati</taxon>
        <taxon>Methanobacteriota</taxon>
        <taxon>Archaeoglobi</taxon>
        <taxon>Archaeoglobales</taxon>
        <taxon>Archaeoglobaceae</taxon>
        <taxon>Archaeoglobus</taxon>
    </lineage>
</organism>
<dbReference type="RefSeq" id="WP_012940908.1">
    <property type="nucleotide sequence ID" value="NC_013741.1"/>
</dbReference>
<accession>D2REM8</accession>
<sequence>MDNVIKNAKNDTVKMTKIQVYVTEAEYEAFKRALKKSGRYLSISDALRDFIRRFIDSQGVSGSSPHSRVVGEEEGGVKTCKR</sequence>
<keyword evidence="3" id="KW-1185">Reference proteome</keyword>